<evidence type="ECO:0000313" key="2">
    <source>
        <dbReference type="Proteomes" id="UP000343317"/>
    </source>
</evidence>
<keyword evidence="2" id="KW-1185">Reference proteome</keyword>
<accession>A0A5E4WBX9</accession>
<sequence>MSKDPNPPLALCKAQWFAVLDAHRNWMESLQCLREMQLKTDEGLLHADKEFASAIDSASDFSEMLNSQLAFINRQLAMQNLIWQGLVQMSARMPTAWAEQYYSAEKAWQRVFSDSAAATSDTECPANGWAAWADIARSAMQSFNAMSTEDGQSAKRRLTRIAGAKG</sequence>
<reference evidence="1 2" key="1">
    <citation type="submission" date="2019-08" db="EMBL/GenBank/DDBJ databases">
        <authorList>
            <person name="Peeters C."/>
        </authorList>
    </citation>
    <scope>NUCLEOTIDE SEQUENCE [LARGE SCALE GENOMIC DNA]</scope>
    <source>
        <strain evidence="1 2">LMG 31112</strain>
    </source>
</reference>
<dbReference type="EMBL" id="CABPSM010000009">
    <property type="protein sequence ID" value="VVE22262.1"/>
    <property type="molecule type" value="Genomic_DNA"/>
</dbReference>
<evidence type="ECO:0000313" key="1">
    <source>
        <dbReference type="EMBL" id="VVE22262.1"/>
    </source>
</evidence>
<name>A0A5E4WBX9_9BURK</name>
<organism evidence="1 2">
    <name type="scientific">Pandoraea horticolens</name>
    <dbReference type="NCBI Taxonomy" id="2508298"/>
    <lineage>
        <taxon>Bacteria</taxon>
        <taxon>Pseudomonadati</taxon>
        <taxon>Pseudomonadota</taxon>
        <taxon>Betaproteobacteria</taxon>
        <taxon>Burkholderiales</taxon>
        <taxon>Burkholderiaceae</taxon>
        <taxon>Pandoraea</taxon>
    </lineage>
</organism>
<proteinExistence type="predicted"/>
<gene>
    <name evidence="1" type="ORF">PHO31112_03192</name>
</gene>
<protein>
    <recommendedName>
        <fullName evidence="3">Phasin domain-containing protein</fullName>
    </recommendedName>
</protein>
<dbReference type="Proteomes" id="UP000343317">
    <property type="component" value="Unassembled WGS sequence"/>
</dbReference>
<dbReference type="AlphaFoldDB" id="A0A5E4WBX9"/>
<evidence type="ECO:0008006" key="3">
    <source>
        <dbReference type="Google" id="ProtNLM"/>
    </source>
</evidence>